<dbReference type="Pfam" id="PF07690">
    <property type="entry name" value="MFS_1"/>
    <property type="match status" value="1"/>
</dbReference>
<feature type="region of interest" description="Disordered" evidence="7">
    <location>
        <begin position="1"/>
        <end position="60"/>
    </location>
</feature>
<accession>A0A8E2EDJ3</accession>
<organism evidence="10 11">
    <name type="scientific">Lepidopterella palustris CBS 459.81</name>
    <dbReference type="NCBI Taxonomy" id="1314670"/>
    <lineage>
        <taxon>Eukaryota</taxon>
        <taxon>Fungi</taxon>
        <taxon>Dikarya</taxon>
        <taxon>Ascomycota</taxon>
        <taxon>Pezizomycotina</taxon>
        <taxon>Dothideomycetes</taxon>
        <taxon>Pleosporomycetidae</taxon>
        <taxon>Mytilinidiales</taxon>
        <taxon>Argynnaceae</taxon>
        <taxon>Lepidopterella</taxon>
    </lineage>
</organism>
<proteinExistence type="inferred from homology"/>
<feature type="transmembrane region" description="Helical" evidence="8">
    <location>
        <begin position="66"/>
        <end position="84"/>
    </location>
</feature>
<feature type="transmembrane region" description="Helical" evidence="8">
    <location>
        <begin position="400"/>
        <end position="420"/>
    </location>
</feature>
<feature type="transmembrane region" description="Helical" evidence="8">
    <location>
        <begin position="545"/>
        <end position="563"/>
    </location>
</feature>
<feature type="transmembrane region" description="Helical" evidence="8">
    <location>
        <begin position="136"/>
        <end position="155"/>
    </location>
</feature>
<dbReference type="Proteomes" id="UP000250266">
    <property type="component" value="Unassembled WGS sequence"/>
</dbReference>
<dbReference type="InterPro" id="IPR020846">
    <property type="entry name" value="MFS_dom"/>
</dbReference>
<keyword evidence="3" id="KW-0813">Transport</keyword>
<feature type="domain" description="Major facilitator superfamily (MFS) profile" evidence="9">
    <location>
        <begin position="71"/>
        <end position="568"/>
    </location>
</feature>
<dbReference type="GO" id="GO:0005886">
    <property type="term" value="C:plasma membrane"/>
    <property type="evidence" value="ECO:0007669"/>
    <property type="project" value="TreeGrafter"/>
</dbReference>
<protein>
    <submittedName>
        <fullName evidence="10">MFS general substrate transporter</fullName>
    </submittedName>
</protein>
<name>A0A8E2EDJ3_9PEZI</name>
<dbReference type="PANTHER" id="PTHR23501">
    <property type="entry name" value="MAJOR FACILITATOR SUPERFAMILY"/>
    <property type="match status" value="1"/>
</dbReference>
<keyword evidence="6 8" id="KW-0472">Membrane</keyword>
<feature type="compositionally biased region" description="Basic and acidic residues" evidence="7">
    <location>
        <begin position="18"/>
        <end position="29"/>
    </location>
</feature>
<evidence type="ECO:0000256" key="2">
    <source>
        <dbReference type="ARBA" id="ARBA00007520"/>
    </source>
</evidence>
<reference evidence="10 11" key="1">
    <citation type="journal article" date="2016" name="Nat. Commun.">
        <title>Ectomycorrhizal ecology is imprinted in the genome of the dominant symbiotic fungus Cenococcum geophilum.</title>
        <authorList>
            <consortium name="DOE Joint Genome Institute"/>
            <person name="Peter M."/>
            <person name="Kohler A."/>
            <person name="Ohm R.A."/>
            <person name="Kuo A."/>
            <person name="Krutzmann J."/>
            <person name="Morin E."/>
            <person name="Arend M."/>
            <person name="Barry K.W."/>
            <person name="Binder M."/>
            <person name="Choi C."/>
            <person name="Clum A."/>
            <person name="Copeland A."/>
            <person name="Grisel N."/>
            <person name="Haridas S."/>
            <person name="Kipfer T."/>
            <person name="LaButti K."/>
            <person name="Lindquist E."/>
            <person name="Lipzen A."/>
            <person name="Maire R."/>
            <person name="Meier B."/>
            <person name="Mihaltcheva S."/>
            <person name="Molinier V."/>
            <person name="Murat C."/>
            <person name="Poggeler S."/>
            <person name="Quandt C.A."/>
            <person name="Sperisen C."/>
            <person name="Tritt A."/>
            <person name="Tisserant E."/>
            <person name="Crous P.W."/>
            <person name="Henrissat B."/>
            <person name="Nehls U."/>
            <person name="Egli S."/>
            <person name="Spatafora J.W."/>
            <person name="Grigoriev I.V."/>
            <person name="Martin F.M."/>
        </authorList>
    </citation>
    <scope>NUCLEOTIDE SEQUENCE [LARGE SCALE GENOMIC DNA]</scope>
    <source>
        <strain evidence="10 11">CBS 459.81</strain>
    </source>
</reference>
<dbReference type="FunFam" id="1.20.1250.20:FF:000429">
    <property type="entry name" value="MFS drug efflux transporter, putative"/>
    <property type="match status" value="1"/>
</dbReference>
<evidence type="ECO:0000313" key="10">
    <source>
        <dbReference type="EMBL" id="OCK81863.1"/>
    </source>
</evidence>
<evidence type="ECO:0000256" key="7">
    <source>
        <dbReference type="SAM" id="MobiDB-lite"/>
    </source>
</evidence>
<keyword evidence="11" id="KW-1185">Reference proteome</keyword>
<comment type="similarity">
    <text evidence="2">Belongs to the major facilitator superfamily. TCR/Tet family.</text>
</comment>
<evidence type="ECO:0000256" key="4">
    <source>
        <dbReference type="ARBA" id="ARBA00022692"/>
    </source>
</evidence>
<dbReference type="OrthoDB" id="10021397at2759"/>
<feature type="transmembrane region" description="Helical" evidence="8">
    <location>
        <begin position="432"/>
        <end position="454"/>
    </location>
</feature>
<evidence type="ECO:0000256" key="6">
    <source>
        <dbReference type="ARBA" id="ARBA00023136"/>
    </source>
</evidence>
<feature type="transmembrane region" description="Helical" evidence="8">
    <location>
        <begin position="297"/>
        <end position="318"/>
    </location>
</feature>
<comment type="subcellular location">
    <subcellularLocation>
        <location evidence="1">Membrane</location>
        <topology evidence="1">Multi-pass membrane protein</topology>
    </subcellularLocation>
</comment>
<dbReference type="InterPro" id="IPR011701">
    <property type="entry name" value="MFS"/>
</dbReference>
<dbReference type="PROSITE" id="PS50850">
    <property type="entry name" value="MFS"/>
    <property type="match status" value="1"/>
</dbReference>
<gene>
    <name evidence="10" type="ORF">K432DRAFT_294526</name>
</gene>
<dbReference type="PANTHER" id="PTHR23501:SF12">
    <property type="entry name" value="MAJOR FACILITATOR SUPERFAMILY (MFS) PROFILE DOMAIN-CONTAINING PROTEIN-RELATED"/>
    <property type="match status" value="1"/>
</dbReference>
<dbReference type="EMBL" id="KV744906">
    <property type="protein sequence ID" value="OCK81863.1"/>
    <property type="molecule type" value="Genomic_DNA"/>
</dbReference>
<feature type="transmembrane region" description="Helical" evidence="8">
    <location>
        <begin position="225"/>
        <end position="244"/>
    </location>
</feature>
<evidence type="ECO:0000259" key="9">
    <source>
        <dbReference type="PROSITE" id="PS50850"/>
    </source>
</evidence>
<keyword evidence="5 8" id="KW-1133">Transmembrane helix</keyword>
<evidence type="ECO:0000256" key="3">
    <source>
        <dbReference type="ARBA" id="ARBA00022448"/>
    </source>
</evidence>
<feature type="transmembrane region" description="Helical" evidence="8">
    <location>
        <begin position="265"/>
        <end position="285"/>
    </location>
</feature>
<sequence>MAEPLAGSTTTSNVDLASEFKGDDAKDSSPDLADLQVLDAEKGSLEPPQDNDNSDGSSNRSDYKPWQWVIVALALYSSAFLYGLDTTIVADIQAAAIETFGDVEKLGWLGIGFPLGSIATILSLSKAYGIFDVKWLFLGSLVTFEAGSALCGGAPSMNALIVGRVWAGAGGAGMYLGLLNLLSINTSIQKRALYMSGCGVVWGTGCILGPVIGGSFADSGATWRWAFYINLVLFGIFSPAYLFVLKSYNPQPNKTFSEKVKHIDWLGVVLNAAVYVTFVMVFTFGGASWRWSDGRTIAVFVVFGVVTIAFVVTQYFSLFTTPTDRLFPGDFLRSRSLILVYICQACEAAALFIPIYYIPIFFQFTRGDNGVDAAVRLLPFIIITIFCTMLNGATMPKVGYYMPYFLVSSFFLIIGGALMYATVNATTPTANIYGFSILMAIGAGLAQQAAYSVAPAKVSPSRVADAVGFINAAQIGSVVIALTITSTVFQNIGYKHVAAALHGLDFSSEDIHAALAGAKSAVFESAPPDVKEKVVKGIVKAIGDGYILVIVAGAVELVASVFLKKERLFMEAGAGA</sequence>
<feature type="transmembrane region" description="Helical" evidence="8">
    <location>
        <begin position="106"/>
        <end position="124"/>
    </location>
</feature>
<feature type="transmembrane region" description="Helical" evidence="8">
    <location>
        <begin position="374"/>
        <end position="393"/>
    </location>
</feature>
<feature type="transmembrane region" description="Helical" evidence="8">
    <location>
        <begin position="466"/>
        <end position="489"/>
    </location>
</feature>
<evidence type="ECO:0000313" key="11">
    <source>
        <dbReference type="Proteomes" id="UP000250266"/>
    </source>
</evidence>
<keyword evidence="4 8" id="KW-0812">Transmembrane</keyword>
<dbReference type="Gene3D" id="1.20.1250.20">
    <property type="entry name" value="MFS general substrate transporter like domains"/>
    <property type="match status" value="2"/>
</dbReference>
<feature type="transmembrane region" description="Helical" evidence="8">
    <location>
        <begin position="161"/>
        <end position="181"/>
    </location>
</feature>
<feature type="compositionally biased region" description="Low complexity" evidence="7">
    <location>
        <begin position="50"/>
        <end position="60"/>
    </location>
</feature>
<dbReference type="SUPFAM" id="SSF103473">
    <property type="entry name" value="MFS general substrate transporter"/>
    <property type="match status" value="1"/>
</dbReference>
<evidence type="ECO:0000256" key="5">
    <source>
        <dbReference type="ARBA" id="ARBA00022989"/>
    </source>
</evidence>
<dbReference type="InterPro" id="IPR036259">
    <property type="entry name" value="MFS_trans_sf"/>
</dbReference>
<dbReference type="AlphaFoldDB" id="A0A8E2EDJ3"/>
<evidence type="ECO:0000256" key="1">
    <source>
        <dbReference type="ARBA" id="ARBA00004141"/>
    </source>
</evidence>
<feature type="transmembrane region" description="Helical" evidence="8">
    <location>
        <begin position="193"/>
        <end position="213"/>
    </location>
</feature>
<evidence type="ECO:0000256" key="8">
    <source>
        <dbReference type="SAM" id="Phobius"/>
    </source>
</evidence>
<feature type="transmembrane region" description="Helical" evidence="8">
    <location>
        <begin position="338"/>
        <end position="362"/>
    </location>
</feature>
<dbReference type="GO" id="GO:0022857">
    <property type="term" value="F:transmembrane transporter activity"/>
    <property type="evidence" value="ECO:0007669"/>
    <property type="project" value="InterPro"/>
</dbReference>